<evidence type="ECO:0000256" key="2">
    <source>
        <dbReference type="ARBA" id="ARBA00005695"/>
    </source>
</evidence>
<evidence type="ECO:0000313" key="9">
    <source>
        <dbReference type="Proteomes" id="UP000273626"/>
    </source>
</evidence>
<proteinExistence type="inferred from homology"/>
<keyword evidence="9" id="KW-1185">Reference proteome</keyword>
<dbReference type="GO" id="GO:1904680">
    <property type="term" value="F:peptide transmembrane transporter activity"/>
    <property type="evidence" value="ECO:0007669"/>
    <property type="project" value="TreeGrafter"/>
</dbReference>
<protein>
    <submittedName>
        <fullName evidence="7">ABC transporter substrate-binding protein</fullName>
    </submittedName>
    <submittedName>
        <fullName evidence="8">Peptide/nickel transport system substrate-binding protein</fullName>
    </submittedName>
</protein>
<dbReference type="InterPro" id="IPR039424">
    <property type="entry name" value="SBP_5"/>
</dbReference>
<accession>A0AAE6NUT8</accession>
<feature type="domain" description="Solute-binding protein family 5" evidence="6">
    <location>
        <begin position="67"/>
        <end position="412"/>
    </location>
</feature>
<comment type="subcellular location">
    <subcellularLocation>
        <location evidence="1">Periplasm</location>
    </subcellularLocation>
</comment>
<dbReference type="SUPFAM" id="SSF53850">
    <property type="entry name" value="Periplasmic binding protein-like II"/>
    <property type="match status" value="1"/>
</dbReference>
<dbReference type="GeneID" id="51370587"/>
<feature type="chain" id="PRO_5041936685" evidence="5">
    <location>
        <begin position="24"/>
        <end position="501"/>
    </location>
</feature>
<dbReference type="Gene3D" id="3.10.105.10">
    <property type="entry name" value="Dipeptide-binding Protein, Domain 3"/>
    <property type="match status" value="1"/>
</dbReference>
<geneLocation type="plasmid" evidence="7">
    <name>pPAN2</name>
</geneLocation>
<evidence type="ECO:0000256" key="1">
    <source>
        <dbReference type="ARBA" id="ARBA00004418"/>
    </source>
</evidence>
<dbReference type="GO" id="GO:0043190">
    <property type="term" value="C:ATP-binding cassette (ABC) transporter complex"/>
    <property type="evidence" value="ECO:0007669"/>
    <property type="project" value="InterPro"/>
</dbReference>
<dbReference type="EMBL" id="RBLI01000003">
    <property type="protein sequence ID" value="RKS43177.1"/>
    <property type="molecule type" value="Genomic_DNA"/>
</dbReference>
<dbReference type="EMBL" id="CP044425">
    <property type="protein sequence ID" value="QFG36248.1"/>
    <property type="molecule type" value="Genomic_DNA"/>
</dbReference>
<dbReference type="GO" id="GO:0030288">
    <property type="term" value="C:outer membrane-bounded periplasmic space"/>
    <property type="evidence" value="ECO:0007669"/>
    <property type="project" value="UniProtKB-ARBA"/>
</dbReference>
<evidence type="ECO:0000256" key="3">
    <source>
        <dbReference type="ARBA" id="ARBA00022448"/>
    </source>
</evidence>
<dbReference type="InterPro" id="IPR000914">
    <property type="entry name" value="SBP_5_dom"/>
</dbReference>
<name>A0AAE6NUT8_PARPN</name>
<keyword evidence="7" id="KW-0614">Plasmid</keyword>
<gene>
    <name evidence="8" type="ORF">BDE18_4133</name>
    <name evidence="7" type="ORF">ESD82_08425</name>
</gene>
<dbReference type="RefSeq" id="WP_147429352.1">
    <property type="nucleotide sequence ID" value="NZ_CP044425.1"/>
</dbReference>
<dbReference type="Proteomes" id="UP000273626">
    <property type="component" value="Unassembled WGS sequence"/>
</dbReference>
<dbReference type="Proteomes" id="UP000326453">
    <property type="component" value="Plasmid pPAN2"/>
</dbReference>
<evidence type="ECO:0000313" key="8">
    <source>
        <dbReference type="EMBL" id="RKS43177.1"/>
    </source>
</evidence>
<dbReference type="PANTHER" id="PTHR30290">
    <property type="entry name" value="PERIPLASMIC BINDING COMPONENT OF ABC TRANSPORTER"/>
    <property type="match status" value="1"/>
</dbReference>
<organism evidence="7 10">
    <name type="scientific">Paracoccus pantotrophus</name>
    <name type="common">Thiosphaera pantotropha</name>
    <dbReference type="NCBI Taxonomy" id="82367"/>
    <lineage>
        <taxon>Bacteria</taxon>
        <taxon>Pseudomonadati</taxon>
        <taxon>Pseudomonadota</taxon>
        <taxon>Alphaproteobacteria</taxon>
        <taxon>Rhodobacterales</taxon>
        <taxon>Paracoccaceae</taxon>
        <taxon>Paracoccus</taxon>
    </lineage>
</organism>
<sequence length="501" mass="55622">MKRNTVAMITAVTAMLTMAPAWAENLIRIGSPYQTTTLDPIRSSAAGNIETFGQLYSRLLRRDADGKMQPGLAEEWTISDDGLELVFTLRDAKFSNGTPIIADDVAFSLTRAIKDEKSAYSATLAAIDSVTAVDSHTVRVTLKHKFAPILENLEVFNAGIVSKADVEARGEQAFVDKPVTSGPYEVREWRPNDRLILEPNPHYWREGYPKNDGAEFIEISNANTRVSMMMSGELEAMREVPWSQLAEMQSRDNVTVALEPSTMIYVTLLNGRRPPFDNVKARQAAAYALNVPAIAKAMTEGHAQPANTTLPSALNYHDEDFPGLPYDPALARTLLKEGGYDGKELTVLIAPTTDSDKLATLLQAQWSAIGLKTKIEKVDRSVWWERVPAGDYDLAPSWWYNETPDPDLAVRWALCGSCGTYSFQTYYENAAVDQLTEQAVRELDPAKRAALYAQIQRISTDEVAQIPLYYPPYANAYARDLQGLTLSPSLQWSLEEAVLSR</sequence>
<feature type="signal peptide" evidence="5">
    <location>
        <begin position="1"/>
        <end position="23"/>
    </location>
</feature>
<reference evidence="7 10" key="2">
    <citation type="submission" date="2019-01" db="EMBL/GenBank/DDBJ databases">
        <title>Complete Genome Sequence and Annotation of the Paracoccus pantotrophus type strain DSM 2944.</title>
        <authorList>
            <person name="Bockwoldt J.A."/>
            <person name="Zimmermann M."/>
            <person name="Tiso T."/>
            <person name="Blank L.M."/>
        </authorList>
    </citation>
    <scope>NUCLEOTIDE SEQUENCE [LARGE SCALE GENOMIC DNA]</scope>
    <source>
        <strain evidence="7 10">DSM 2944</strain>
        <plasmid evidence="7">pPAN2</plasmid>
        <plasmid evidence="10">ppan2</plasmid>
    </source>
</reference>
<dbReference type="InterPro" id="IPR030678">
    <property type="entry name" value="Peptide/Ni-bd"/>
</dbReference>
<evidence type="ECO:0000313" key="10">
    <source>
        <dbReference type="Proteomes" id="UP000326453"/>
    </source>
</evidence>
<dbReference type="KEGG" id="ppan:ESD82_08425"/>
<evidence type="ECO:0000256" key="5">
    <source>
        <dbReference type="SAM" id="SignalP"/>
    </source>
</evidence>
<dbReference type="PANTHER" id="PTHR30290:SF10">
    <property type="entry name" value="PERIPLASMIC OLIGOPEPTIDE-BINDING PROTEIN-RELATED"/>
    <property type="match status" value="1"/>
</dbReference>
<geneLocation type="plasmid" evidence="10">
    <name>ppan2</name>
</geneLocation>
<dbReference type="GO" id="GO:0015833">
    <property type="term" value="P:peptide transport"/>
    <property type="evidence" value="ECO:0007669"/>
    <property type="project" value="TreeGrafter"/>
</dbReference>
<dbReference type="Gene3D" id="3.40.190.10">
    <property type="entry name" value="Periplasmic binding protein-like II"/>
    <property type="match status" value="1"/>
</dbReference>
<keyword evidence="4 5" id="KW-0732">Signal</keyword>
<evidence type="ECO:0000313" key="7">
    <source>
        <dbReference type="EMBL" id="QFG36248.1"/>
    </source>
</evidence>
<dbReference type="AlphaFoldDB" id="A0AAE6NUT8"/>
<evidence type="ECO:0000259" key="6">
    <source>
        <dbReference type="Pfam" id="PF00496"/>
    </source>
</evidence>
<keyword evidence="3" id="KW-0813">Transport</keyword>
<dbReference type="Pfam" id="PF00496">
    <property type="entry name" value="SBP_bac_5"/>
    <property type="match status" value="1"/>
</dbReference>
<reference evidence="8 9" key="1">
    <citation type="submission" date="2018-10" db="EMBL/GenBank/DDBJ databases">
        <title>Genomic Encyclopedia of Archaeal and Bacterial Type Strains, Phase II (KMG-II): from individual species to whole genera.</title>
        <authorList>
            <person name="Goeker M."/>
        </authorList>
    </citation>
    <scope>NUCLEOTIDE SEQUENCE [LARGE SCALE GENOMIC DNA]</scope>
    <source>
        <strain evidence="9">ATCC 35512 / DSM 2944 / CIP 106514 / LMD 82.5 / NBRC 102493 / NCCB 82005 / GB17</strain>
        <strain evidence="8">DSM 2944</strain>
    </source>
</reference>
<dbReference type="Gene3D" id="3.90.76.10">
    <property type="entry name" value="Dipeptide-binding Protein, Domain 1"/>
    <property type="match status" value="1"/>
</dbReference>
<comment type="similarity">
    <text evidence="2">Belongs to the bacterial solute-binding protein 5 family.</text>
</comment>
<evidence type="ECO:0000256" key="4">
    <source>
        <dbReference type="ARBA" id="ARBA00022729"/>
    </source>
</evidence>
<dbReference type="PIRSF" id="PIRSF002741">
    <property type="entry name" value="MppA"/>
    <property type="match status" value="1"/>
</dbReference>
<dbReference type="CDD" id="cd00995">
    <property type="entry name" value="PBP2_NikA_DppA_OppA_like"/>
    <property type="match status" value="1"/>
</dbReference>